<keyword evidence="14" id="KW-1185">Reference proteome</keyword>
<dbReference type="CDD" id="cd14798">
    <property type="entry name" value="RX-CC_like"/>
    <property type="match status" value="1"/>
</dbReference>
<name>A0A3B6PG86_WHEAT</name>
<evidence type="ECO:0000256" key="3">
    <source>
        <dbReference type="ARBA" id="ARBA00022737"/>
    </source>
</evidence>
<evidence type="ECO:0000259" key="10">
    <source>
        <dbReference type="Pfam" id="PF18052"/>
    </source>
</evidence>
<dbReference type="PRINTS" id="PR00364">
    <property type="entry name" value="DISEASERSIST"/>
</dbReference>
<dbReference type="Gramene" id="TraesCS6B03G0037200.2">
    <property type="protein sequence ID" value="TraesCS6B03G0037200.2.CDS"/>
    <property type="gene ID" value="TraesCS6B03G0037200"/>
</dbReference>
<dbReference type="Gene3D" id="3.80.10.10">
    <property type="entry name" value="Ribonuclease Inhibitor"/>
    <property type="match status" value="1"/>
</dbReference>
<comment type="similarity">
    <text evidence="1">Belongs to the disease resistance NB-LRR family.</text>
</comment>
<dbReference type="Proteomes" id="UP000019116">
    <property type="component" value="Chromosome 6B"/>
</dbReference>
<dbReference type="InterPro" id="IPR041118">
    <property type="entry name" value="Rx_N"/>
</dbReference>
<dbReference type="OMA" id="MHLRING"/>
<keyword evidence="4" id="KW-0547">Nucleotide-binding</keyword>
<dbReference type="SUPFAM" id="SSF52047">
    <property type="entry name" value="RNI-like"/>
    <property type="match status" value="1"/>
</dbReference>
<evidence type="ECO:0000259" key="12">
    <source>
        <dbReference type="Pfam" id="PF23598"/>
    </source>
</evidence>
<evidence type="ECO:0000259" key="11">
    <source>
        <dbReference type="Pfam" id="PF23559"/>
    </source>
</evidence>
<proteinExistence type="inferred from homology"/>
<dbReference type="Pfam" id="PF23559">
    <property type="entry name" value="WHD_DRP"/>
    <property type="match status" value="1"/>
</dbReference>
<dbReference type="STRING" id="4565.A0A3B6PG86"/>
<evidence type="ECO:0000256" key="7">
    <source>
        <dbReference type="SAM" id="Coils"/>
    </source>
</evidence>
<accession>A0A3B6PG86</accession>
<evidence type="ECO:0000256" key="2">
    <source>
        <dbReference type="ARBA" id="ARBA00022614"/>
    </source>
</evidence>
<dbReference type="InterPro" id="IPR055414">
    <property type="entry name" value="LRR_R13L4/SHOC2-like"/>
</dbReference>
<organism evidence="13">
    <name type="scientific">Triticum aestivum</name>
    <name type="common">Wheat</name>
    <dbReference type="NCBI Taxonomy" id="4565"/>
    <lineage>
        <taxon>Eukaryota</taxon>
        <taxon>Viridiplantae</taxon>
        <taxon>Streptophyta</taxon>
        <taxon>Embryophyta</taxon>
        <taxon>Tracheophyta</taxon>
        <taxon>Spermatophyta</taxon>
        <taxon>Magnoliopsida</taxon>
        <taxon>Liliopsida</taxon>
        <taxon>Poales</taxon>
        <taxon>Poaceae</taxon>
        <taxon>BOP clade</taxon>
        <taxon>Pooideae</taxon>
        <taxon>Triticodae</taxon>
        <taxon>Triticeae</taxon>
        <taxon>Triticinae</taxon>
        <taxon>Triticum</taxon>
    </lineage>
</organism>
<dbReference type="Pfam" id="PF23598">
    <property type="entry name" value="LRR_14"/>
    <property type="match status" value="1"/>
</dbReference>
<dbReference type="GO" id="GO:0043531">
    <property type="term" value="F:ADP binding"/>
    <property type="evidence" value="ECO:0007669"/>
    <property type="project" value="InterPro"/>
</dbReference>
<dbReference type="PANTHER" id="PTHR23155">
    <property type="entry name" value="DISEASE RESISTANCE PROTEIN RP"/>
    <property type="match status" value="1"/>
</dbReference>
<feature type="region of interest" description="Disordered" evidence="8">
    <location>
        <begin position="1020"/>
        <end position="1071"/>
    </location>
</feature>
<evidence type="ECO:0000313" key="13">
    <source>
        <dbReference type="EnsemblPlants" id="TraesCS6B02G016500.1"/>
    </source>
</evidence>
<dbReference type="Gene3D" id="1.10.8.430">
    <property type="entry name" value="Helical domain of apoptotic protease-activating factors"/>
    <property type="match status" value="1"/>
</dbReference>
<dbReference type="OrthoDB" id="691197at2759"/>
<dbReference type="GO" id="GO:0002758">
    <property type="term" value="P:innate immune response-activating signaling pathway"/>
    <property type="evidence" value="ECO:0007669"/>
    <property type="project" value="UniProtKB-ARBA"/>
</dbReference>
<dbReference type="AlphaFoldDB" id="A0A3B6PG86"/>
<feature type="compositionally biased region" description="Polar residues" evidence="8">
    <location>
        <begin position="1060"/>
        <end position="1071"/>
    </location>
</feature>
<reference evidence="13" key="1">
    <citation type="submission" date="2018-08" db="EMBL/GenBank/DDBJ databases">
        <authorList>
            <person name="Rossello M."/>
        </authorList>
    </citation>
    <scope>NUCLEOTIDE SEQUENCE [LARGE SCALE GENOMIC DNA]</scope>
    <source>
        <strain evidence="13">cv. Chinese Spring</strain>
    </source>
</reference>
<feature type="domain" description="NB-ARC" evidence="9">
    <location>
        <begin position="305"/>
        <end position="364"/>
    </location>
</feature>
<dbReference type="InterPro" id="IPR027417">
    <property type="entry name" value="P-loop_NTPase"/>
</dbReference>
<dbReference type="SMR" id="A0A3B6PG86"/>
<dbReference type="Gene3D" id="1.10.10.10">
    <property type="entry name" value="Winged helix-like DNA-binding domain superfamily/Winged helix DNA-binding domain"/>
    <property type="match status" value="1"/>
</dbReference>
<dbReference type="InterPro" id="IPR038005">
    <property type="entry name" value="RX-like_CC"/>
</dbReference>
<feature type="domain" description="NB-ARC" evidence="9">
    <location>
        <begin position="170"/>
        <end position="273"/>
    </location>
</feature>
<evidence type="ECO:0000256" key="8">
    <source>
        <dbReference type="SAM" id="MobiDB-lite"/>
    </source>
</evidence>
<feature type="coiled-coil region" evidence="7">
    <location>
        <begin position="115"/>
        <end position="142"/>
    </location>
</feature>
<dbReference type="InterPro" id="IPR032675">
    <property type="entry name" value="LRR_dom_sf"/>
</dbReference>
<dbReference type="FunFam" id="1.10.10.10:FF:000322">
    <property type="entry name" value="Probable disease resistance protein At1g63360"/>
    <property type="match status" value="1"/>
</dbReference>
<feature type="domain" description="Disease resistance N-terminal" evidence="10">
    <location>
        <begin position="7"/>
        <end position="91"/>
    </location>
</feature>
<evidence type="ECO:0000259" key="9">
    <source>
        <dbReference type="Pfam" id="PF00931"/>
    </source>
</evidence>
<evidence type="ECO:0000313" key="14">
    <source>
        <dbReference type="Proteomes" id="UP000019116"/>
    </source>
</evidence>
<dbReference type="InterPro" id="IPR042197">
    <property type="entry name" value="Apaf_helical"/>
</dbReference>
<keyword evidence="3" id="KW-0677">Repeat</keyword>
<reference evidence="13" key="2">
    <citation type="submission" date="2018-10" db="UniProtKB">
        <authorList>
            <consortium name="EnsemblPlants"/>
        </authorList>
    </citation>
    <scope>IDENTIFICATION</scope>
</reference>
<keyword evidence="2" id="KW-0433">Leucine-rich repeat</keyword>
<keyword evidence="5" id="KW-0611">Plant defense</keyword>
<dbReference type="InterPro" id="IPR058922">
    <property type="entry name" value="WHD_DRP"/>
</dbReference>
<dbReference type="SUPFAM" id="SSF52540">
    <property type="entry name" value="P-loop containing nucleoside triphosphate hydrolases"/>
    <property type="match status" value="1"/>
</dbReference>
<dbReference type="InterPro" id="IPR036388">
    <property type="entry name" value="WH-like_DNA-bd_sf"/>
</dbReference>
<dbReference type="GO" id="GO:0042742">
    <property type="term" value="P:defense response to bacterium"/>
    <property type="evidence" value="ECO:0007669"/>
    <property type="project" value="UniProtKB-ARBA"/>
</dbReference>
<dbReference type="Gramene" id="TraesCS6B02G016500.1">
    <property type="protein sequence ID" value="TraesCS6B02G016500.1"/>
    <property type="gene ID" value="TraesCS6B02G016500"/>
</dbReference>
<dbReference type="PANTHER" id="PTHR23155:SF1116">
    <property type="entry name" value="OS12G0273300 PROTEIN"/>
    <property type="match status" value="1"/>
</dbReference>
<dbReference type="Pfam" id="PF00931">
    <property type="entry name" value="NB-ARC"/>
    <property type="match status" value="2"/>
</dbReference>
<dbReference type="Pfam" id="PF18052">
    <property type="entry name" value="Rx_N"/>
    <property type="match status" value="1"/>
</dbReference>
<keyword evidence="6 7" id="KW-0175">Coiled coil</keyword>
<evidence type="ECO:0000256" key="5">
    <source>
        <dbReference type="ARBA" id="ARBA00022821"/>
    </source>
</evidence>
<evidence type="ECO:0000256" key="4">
    <source>
        <dbReference type="ARBA" id="ARBA00022741"/>
    </source>
</evidence>
<dbReference type="Gene3D" id="3.40.50.300">
    <property type="entry name" value="P-loop containing nucleotide triphosphate hydrolases"/>
    <property type="match status" value="1"/>
</dbReference>
<evidence type="ECO:0000256" key="1">
    <source>
        <dbReference type="ARBA" id="ARBA00008894"/>
    </source>
</evidence>
<feature type="compositionally biased region" description="Acidic residues" evidence="8">
    <location>
        <begin position="1035"/>
        <end position="1057"/>
    </location>
</feature>
<evidence type="ECO:0000256" key="6">
    <source>
        <dbReference type="ARBA" id="ARBA00023054"/>
    </source>
</evidence>
<feature type="domain" description="Disease resistance protein winged helix" evidence="11">
    <location>
        <begin position="460"/>
        <end position="528"/>
    </location>
</feature>
<dbReference type="GO" id="GO:0009626">
    <property type="term" value="P:plant-type hypersensitive response"/>
    <property type="evidence" value="ECO:0007669"/>
    <property type="project" value="UniProtKB-ARBA"/>
</dbReference>
<dbReference type="Gene3D" id="1.20.5.4130">
    <property type="match status" value="1"/>
</dbReference>
<dbReference type="InterPro" id="IPR002182">
    <property type="entry name" value="NB-ARC"/>
</dbReference>
<feature type="domain" description="Disease resistance R13L4/SHOC-2-like LRR" evidence="12">
    <location>
        <begin position="578"/>
        <end position="932"/>
    </location>
</feature>
<sequence length="1071" mass="120123">MEFATGALGTLLPKLGELLLDEYNLHKDLRKGIKDLRDELLVIQAVLLKVSDVPLDQLDQLVKIWANDVRELSYAIQDSLDSFMVRVEGVEPTKPHTFFGFIKKTYKKVTKLKIRREIANDIKDVKIQVREVKERYDRYKDVIGNTNARTEVDPRVLTMYTKISDLVGIEKSMDELTEMLSKGDDLSGQKLKVVSVVGFGGLGKTTLAKAVHDKLKKNFDCGGFVPVGQSPDTKKVLRDILLELDRELYKASATMDEWQLINQLQKFLVRKRSAAAEGCCRAKLGADSGGGGPPPLLAYLASYGNRYFFVMDDIWDIRTWEMIKCAFMDSHPESRLIMTTRIVDVATKAGGIYNMEPLSDDNSEILFYTRTCGGEGLTSSNQHAEVTNKILKKCGGVPLAIITIASLLVGKQSEDWSKVYDAIGFGHEDSEVVQNTRKILSFSHYDLPSHLKTCLLYLSMFPEDSFIEKNSLIWKWVSDGFVPDRSFQLGENYFSMLVNRSMIRWIHRDDVLDGQSGCRVHDMVLDLIHTISNEVNFVTVHDMEHHGTCPGGKSANKVRRLAVHGKSGKHNCSIAMEHVRSFNVVECSANSMPLLSSFKVLRVLVIEDCVFSEGSSLEHLGKLVQLRYLGLVKTAVKIPEGIGHDLKFLEILDVRGGLVSELPPSVGELMNLRCLWADVGTVMKGEIGKLTCLEELELHSVEKCPNFFTGVGNLTKLRVLKIFFGEIEVSAGKALMGSLCNLDKIHTLTVVDDGRDADYSVVLNHSLEDLAPCTKLYEFVLPIIVIPRVPSWINHLSIPLLSRLWLLVDAVEVRDVQTIGRLPSLFILGLWSKNEKNIAYTFGSNEFHKLRCLFTNKIEIAVEEGALPMLECLVYSACAERKDRASLVPWMRNSCPLLKEVTCSLGCINSSYTEVKEAKQALRQAATTHPNAVYLDLDIEYENYDDEAAKFIDNLEWTLHGLDRPEDVARPAAYQEERIRRMIRSLERRLRDAAEPRVGRYGEQEIRGLVTKFKSWLHDHAGTGQDEAGKSGAMDSDDDDDEGYCDDDQADVDDDEATCSGDQQEEGGSQP</sequence>
<protein>
    <submittedName>
        <fullName evidence="13">Uncharacterized protein</fullName>
    </submittedName>
</protein>
<dbReference type="InterPro" id="IPR044974">
    <property type="entry name" value="Disease_R_plants"/>
</dbReference>
<dbReference type="EnsemblPlants" id="TraesCS6B02G016500.1">
    <property type="protein sequence ID" value="TraesCS6B02G016500.1"/>
    <property type="gene ID" value="TraesCS6B02G016500"/>
</dbReference>